<dbReference type="GO" id="GO:0016020">
    <property type="term" value="C:membrane"/>
    <property type="evidence" value="ECO:0007669"/>
    <property type="project" value="InterPro"/>
</dbReference>
<dbReference type="HOGENOM" id="CLU_759383_0_0_1"/>
<gene>
    <name evidence="2" type="primary">AUGUSTUS-3.0.2_14748</name>
    <name evidence="2" type="ORF">TcasGA2_TC014748</name>
</gene>
<keyword evidence="3" id="KW-1185">Reference proteome</keyword>
<evidence type="ECO:0000313" key="3">
    <source>
        <dbReference type="Proteomes" id="UP000007266"/>
    </source>
</evidence>
<proteinExistence type="predicted"/>
<dbReference type="SUPFAM" id="SSF49313">
    <property type="entry name" value="Cadherin-like"/>
    <property type="match status" value="1"/>
</dbReference>
<protein>
    <recommendedName>
        <fullName evidence="4">Cadherin domain-containing protein</fullName>
    </recommendedName>
</protein>
<evidence type="ECO:0000256" key="1">
    <source>
        <dbReference type="SAM" id="SignalP"/>
    </source>
</evidence>
<keyword evidence="1" id="KW-0732">Signal</keyword>
<dbReference type="OrthoDB" id="6779993at2759"/>
<dbReference type="AlphaFoldDB" id="D6WJ98"/>
<dbReference type="STRING" id="7070.D6WJ98"/>
<reference evidence="2 3" key="2">
    <citation type="journal article" date="2010" name="Nucleic Acids Res.">
        <title>BeetleBase in 2010: revisions to provide comprehensive genomic information for Tribolium castaneum.</title>
        <authorList>
            <person name="Kim H.S."/>
            <person name="Murphy T."/>
            <person name="Xia J."/>
            <person name="Caragea D."/>
            <person name="Park Y."/>
            <person name="Beeman R.W."/>
            <person name="Lorenzen M.D."/>
            <person name="Butcher S."/>
            <person name="Manak J.R."/>
            <person name="Brown S.J."/>
        </authorList>
    </citation>
    <scope>GENOME REANNOTATION</scope>
    <source>
        <strain evidence="2 3">Georgia GA2</strain>
    </source>
</reference>
<sequence length="365" mass="42704">MKKILYLFFAIFVTAIFRVSNAEETFSCSIEKQKGNYLRIDEPVYDTDDEIIVPQSEEYYMREVQQAFIFDYFYSKQQYDDNGNKMDLGTNILQIPLRRIDEKREISKAGNFYYYNFTITLHCNNDDTVDTHTFVPIIDTNNHGPFFGKPKYTYNLISSYAEDFKRQQLLNPIIATDYDVTNTAVKFNIEENNHFDIMYNGIVPNSLNKQHYALLTPKIPGKPITDKIEVIVTVTDMGFPSRSNVTKVEINPPSPPMPIFKSPFYVGHYYKNHTFVMHDNLELEEGCTFYSTTVEILVEDMRCQIFYATIVKDEIIINKSSKEYVNNFYEENYTVYKLKAKYTNPITNLFTVGTATFILEHHHDL</sequence>
<dbReference type="InParanoid" id="D6WJ98"/>
<feature type="signal peptide" evidence="1">
    <location>
        <begin position="1"/>
        <end position="22"/>
    </location>
</feature>
<reference evidence="2 3" key="1">
    <citation type="journal article" date="2008" name="Nature">
        <title>The genome of the model beetle and pest Tribolium castaneum.</title>
        <authorList>
            <consortium name="Tribolium Genome Sequencing Consortium"/>
            <person name="Richards S."/>
            <person name="Gibbs R.A."/>
            <person name="Weinstock G.M."/>
            <person name="Brown S.J."/>
            <person name="Denell R."/>
            <person name="Beeman R.W."/>
            <person name="Gibbs R."/>
            <person name="Beeman R.W."/>
            <person name="Brown S.J."/>
            <person name="Bucher G."/>
            <person name="Friedrich M."/>
            <person name="Grimmelikhuijzen C.J."/>
            <person name="Klingler M."/>
            <person name="Lorenzen M."/>
            <person name="Richards S."/>
            <person name="Roth S."/>
            <person name="Schroder R."/>
            <person name="Tautz D."/>
            <person name="Zdobnov E.M."/>
            <person name="Muzny D."/>
            <person name="Gibbs R.A."/>
            <person name="Weinstock G.M."/>
            <person name="Attaway T."/>
            <person name="Bell S."/>
            <person name="Buhay C.J."/>
            <person name="Chandrabose M.N."/>
            <person name="Chavez D."/>
            <person name="Clerk-Blankenburg K.P."/>
            <person name="Cree A."/>
            <person name="Dao M."/>
            <person name="Davis C."/>
            <person name="Chacko J."/>
            <person name="Dinh H."/>
            <person name="Dugan-Rocha S."/>
            <person name="Fowler G."/>
            <person name="Garner T.T."/>
            <person name="Garnes J."/>
            <person name="Gnirke A."/>
            <person name="Hawes A."/>
            <person name="Hernandez J."/>
            <person name="Hines S."/>
            <person name="Holder M."/>
            <person name="Hume J."/>
            <person name="Jhangiani S.N."/>
            <person name="Joshi V."/>
            <person name="Khan Z.M."/>
            <person name="Jackson L."/>
            <person name="Kovar C."/>
            <person name="Kowis A."/>
            <person name="Lee S."/>
            <person name="Lewis L.R."/>
            <person name="Margolis J."/>
            <person name="Morgan M."/>
            <person name="Nazareth L.V."/>
            <person name="Nguyen N."/>
            <person name="Okwuonu G."/>
            <person name="Parker D."/>
            <person name="Richards S."/>
            <person name="Ruiz S.J."/>
            <person name="Santibanez J."/>
            <person name="Savard J."/>
            <person name="Scherer S.E."/>
            <person name="Schneider B."/>
            <person name="Sodergren E."/>
            <person name="Tautz D."/>
            <person name="Vattahil S."/>
            <person name="Villasana D."/>
            <person name="White C.S."/>
            <person name="Wright R."/>
            <person name="Park Y."/>
            <person name="Beeman R.W."/>
            <person name="Lord J."/>
            <person name="Oppert B."/>
            <person name="Lorenzen M."/>
            <person name="Brown S."/>
            <person name="Wang L."/>
            <person name="Savard J."/>
            <person name="Tautz D."/>
            <person name="Richards S."/>
            <person name="Weinstock G."/>
            <person name="Gibbs R.A."/>
            <person name="Liu Y."/>
            <person name="Worley K."/>
            <person name="Weinstock G."/>
            <person name="Elsik C.G."/>
            <person name="Reese J.T."/>
            <person name="Elhaik E."/>
            <person name="Landan G."/>
            <person name="Graur D."/>
            <person name="Arensburger P."/>
            <person name="Atkinson P."/>
            <person name="Beeman R.W."/>
            <person name="Beidler J."/>
            <person name="Brown S.J."/>
            <person name="Demuth J.P."/>
            <person name="Drury D.W."/>
            <person name="Du Y.Z."/>
            <person name="Fujiwara H."/>
            <person name="Lorenzen M."/>
            <person name="Maselli V."/>
            <person name="Osanai M."/>
            <person name="Park Y."/>
            <person name="Robertson H.M."/>
            <person name="Tu Z."/>
            <person name="Wang J.J."/>
            <person name="Wang S."/>
            <person name="Richards S."/>
            <person name="Song H."/>
            <person name="Zhang L."/>
            <person name="Sodergren E."/>
            <person name="Werner D."/>
            <person name="Stanke M."/>
            <person name="Morgenstern B."/>
            <person name="Solovyev V."/>
            <person name="Kosarev P."/>
            <person name="Brown G."/>
            <person name="Chen H.C."/>
            <person name="Ermolaeva O."/>
            <person name="Hlavina W."/>
            <person name="Kapustin Y."/>
            <person name="Kiryutin B."/>
            <person name="Kitts P."/>
            <person name="Maglott D."/>
            <person name="Pruitt K."/>
            <person name="Sapojnikov V."/>
            <person name="Souvorov A."/>
            <person name="Mackey A.J."/>
            <person name="Waterhouse R.M."/>
            <person name="Wyder S."/>
            <person name="Zdobnov E.M."/>
            <person name="Zdobnov E.M."/>
            <person name="Wyder S."/>
            <person name="Kriventseva E.V."/>
            <person name="Kadowaki T."/>
            <person name="Bork P."/>
            <person name="Aranda M."/>
            <person name="Bao R."/>
            <person name="Beermann A."/>
            <person name="Berns N."/>
            <person name="Bolognesi R."/>
            <person name="Bonneton F."/>
            <person name="Bopp D."/>
            <person name="Brown S.J."/>
            <person name="Bucher G."/>
            <person name="Butts T."/>
            <person name="Chaumot A."/>
            <person name="Denell R.E."/>
            <person name="Ferrier D.E."/>
            <person name="Friedrich M."/>
            <person name="Gordon C.M."/>
            <person name="Jindra M."/>
            <person name="Klingler M."/>
            <person name="Lan Q."/>
            <person name="Lattorff H.M."/>
            <person name="Laudet V."/>
            <person name="von Levetsow C."/>
            <person name="Liu Z."/>
            <person name="Lutz R."/>
            <person name="Lynch J.A."/>
            <person name="da Fonseca R.N."/>
            <person name="Posnien N."/>
            <person name="Reuter R."/>
            <person name="Roth S."/>
            <person name="Savard J."/>
            <person name="Schinko J.B."/>
            <person name="Schmitt C."/>
            <person name="Schoppmeier M."/>
            <person name="Schroder R."/>
            <person name="Shippy T.D."/>
            <person name="Simonnet F."/>
            <person name="Marques-Souza H."/>
            <person name="Tautz D."/>
            <person name="Tomoyasu Y."/>
            <person name="Trauner J."/>
            <person name="Van der Zee M."/>
            <person name="Vervoort M."/>
            <person name="Wittkopp N."/>
            <person name="Wimmer E.A."/>
            <person name="Yang X."/>
            <person name="Jones A.K."/>
            <person name="Sattelle D.B."/>
            <person name="Ebert P.R."/>
            <person name="Nelson D."/>
            <person name="Scott J.G."/>
            <person name="Beeman R.W."/>
            <person name="Muthukrishnan S."/>
            <person name="Kramer K.J."/>
            <person name="Arakane Y."/>
            <person name="Beeman R.W."/>
            <person name="Zhu Q."/>
            <person name="Hogenkamp D."/>
            <person name="Dixit R."/>
            <person name="Oppert B."/>
            <person name="Jiang H."/>
            <person name="Zou Z."/>
            <person name="Marshall J."/>
            <person name="Elpidina E."/>
            <person name="Vinokurov K."/>
            <person name="Oppert C."/>
            <person name="Zou Z."/>
            <person name="Evans J."/>
            <person name="Lu Z."/>
            <person name="Zhao P."/>
            <person name="Sumathipala N."/>
            <person name="Altincicek B."/>
            <person name="Vilcinskas A."/>
            <person name="Williams M."/>
            <person name="Hultmark D."/>
            <person name="Hetru C."/>
            <person name="Jiang H."/>
            <person name="Grimmelikhuijzen C.J."/>
            <person name="Hauser F."/>
            <person name="Cazzamali G."/>
            <person name="Williamson M."/>
            <person name="Park Y."/>
            <person name="Li B."/>
            <person name="Tanaka Y."/>
            <person name="Predel R."/>
            <person name="Neupert S."/>
            <person name="Schachtner J."/>
            <person name="Verleyen P."/>
            <person name="Raible F."/>
            <person name="Bork P."/>
            <person name="Friedrich M."/>
            <person name="Walden K.K."/>
            <person name="Robertson H.M."/>
            <person name="Angeli S."/>
            <person name="Foret S."/>
            <person name="Bucher G."/>
            <person name="Schuetz S."/>
            <person name="Maleszka R."/>
            <person name="Wimmer E.A."/>
            <person name="Beeman R.W."/>
            <person name="Lorenzen M."/>
            <person name="Tomoyasu Y."/>
            <person name="Miller S.C."/>
            <person name="Grossmann D."/>
            <person name="Bucher G."/>
        </authorList>
    </citation>
    <scope>NUCLEOTIDE SEQUENCE [LARGE SCALE GENOMIC DNA]</scope>
    <source>
        <strain evidence="2 3">Georgia GA2</strain>
    </source>
</reference>
<evidence type="ECO:0008006" key="4">
    <source>
        <dbReference type="Google" id="ProtNLM"/>
    </source>
</evidence>
<dbReference type="Gene3D" id="2.60.40.60">
    <property type="entry name" value="Cadherins"/>
    <property type="match status" value="1"/>
</dbReference>
<accession>D6WJ98</accession>
<feature type="chain" id="PRO_5003089184" description="Cadherin domain-containing protein" evidence="1">
    <location>
        <begin position="23"/>
        <end position="365"/>
    </location>
</feature>
<dbReference type="EMBL" id="KQ971343">
    <property type="protein sequence ID" value="EFA04446.1"/>
    <property type="molecule type" value="Genomic_DNA"/>
</dbReference>
<organism evidence="2 3">
    <name type="scientific">Tribolium castaneum</name>
    <name type="common">Red flour beetle</name>
    <dbReference type="NCBI Taxonomy" id="7070"/>
    <lineage>
        <taxon>Eukaryota</taxon>
        <taxon>Metazoa</taxon>
        <taxon>Ecdysozoa</taxon>
        <taxon>Arthropoda</taxon>
        <taxon>Hexapoda</taxon>
        <taxon>Insecta</taxon>
        <taxon>Pterygota</taxon>
        <taxon>Neoptera</taxon>
        <taxon>Endopterygota</taxon>
        <taxon>Coleoptera</taxon>
        <taxon>Polyphaga</taxon>
        <taxon>Cucujiformia</taxon>
        <taxon>Tenebrionidae</taxon>
        <taxon>Tenebrionidae incertae sedis</taxon>
        <taxon>Tribolium</taxon>
    </lineage>
</organism>
<name>D6WJ98_TRICA</name>
<dbReference type="Proteomes" id="UP000007266">
    <property type="component" value="Linkage group 5"/>
</dbReference>
<dbReference type="InterPro" id="IPR015919">
    <property type="entry name" value="Cadherin-like_sf"/>
</dbReference>
<dbReference type="GO" id="GO:0005509">
    <property type="term" value="F:calcium ion binding"/>
    <property type="evidence" value="ECO:0007669"/>
    <property type="project" value="InterPro"/>
</dbReference>
<dbReference type="PhylomeDB" id="D6WJ98"/>
<evidence type="ECO:0000313" key="2">
    <source>
        <dbReference type="EMBL" id="EFA04446.1"/>
    </source>
</evidence>